<sequence length="294" mass="32795">MRFYIVDVFAEERYAGNQLAVFTGDGVARLSDGEMQKIAKEMNFSETTFITSNEAINGGYNVRIFTPGQELPFAGHPTLGTAFILQQEIIKSSVERVVLNLKVGQIPVTLNYKDDEVEWLWMQQKTPTFGQGFSPNQLAPVLNLEVEEIDSRYPIEEVSTGVPFIIVPLKNHVALKRIKVNKDKYFELVDKTNAKAILVFCPETNKLENDLSVRMFADYMGVPEDPATGSANGCLAGYLVEYNYFGEKPVDVRVEQGYEIGRPSLLLLKSQRSATGIEVFVGGKSIMIAKGEFV</sequence>
<dbReference type="NCBIfam" id="TIGR00654">
    <property type="entry name" value="PhzF_family"/>
    <property type="match status" value="1"/>
</dbReference>
<dbReference type="Gene3D" id="3.10.310.10">
    <property type="entry name" value="Diaminopimelate Epimerase, Chain A, domain 1"/>
    <property type="match status" value="2"/>
</dbReference>
<organism evidence="1 2">
    <name type="scientific">Floridaenema flaviceps BLCC-F50</name>
    <dbReference type="NCBI Taxonomy" id="3153642"/>
    <lineage>
        <taxon>Bacteria</taxon>
        <taxon>Bacillati</taxon>
        <taxon>Cyanobacteriota</taxon>
        <taxon>Cyanophyceae</taxon>
        <taxon>Oscillatoriophycideae</taxon>
        <taxon>Aerosakkonematales</taxon>
        <taxon>Aerosakkonemataceae</taxon>
        <taxon>Floridanema</taxon>
        <taxon>Floridanema flaviceps</taxon>
    </lineage>
</organism>
<dbReference type="PANTHER" id="PTHR13774:SF32">
    <property type="entry name" value="ANTISENSE-ENHANCING SEQUENCE 1"/>
    <property type="match status" value="1"/>
</dbReference>
<comment type="caution">
    <text evidence="1">The sequence shown here is derived from an EMBL/GenBank/DDBJ whole genome shotgun (WGS) entry which is preliminary data.</text>
</comment>
<dbReference type="PIRSF" id="PIRSF016184">
    <property type="entry name" value="PhzC_PhzF"/>
    <property type="match status" value="1"/>
</dbReference>
<dbReference type="SUPFAM" id="SSF54506">
    <property type="entry name" value="Diaminopimelate epimerase-like"/>
    <property type="match status" value="1"/>
</dbReference>
<dbReference type="InterPro" id="IPR003719">
    <property type="entry name" value="Phenazine_PhzF-like"/>
</dbReference>
<name>A0ABV4XLT4_9CYAN</name>
<reference evidence="1 2" key="1">
    <citation type="submission" date="2024-09" db="EMBL/GenBank/DDBJ databases">
        <title>Floridaenema gen nov. (Aerosakkonemataceae, Aerosakkonematales ord. nov., Cyanobacteria) from benthic tropical and subtropical fresh waters, with the description of four new species.</title>
        <authorList>
            <person name="Moretto J.A."/>
            <person name="Berthold D.E."/>
            <person name="Lefler F.W."/>
            <person name="Huang I.-S."/>
            <person name="Laughinghouse H. IV."/>
        </authorList>
    </citation>
    <scope>NUCLEOTIDE SEQUENCE [LARGE SCALE GENOMIC DNA]</scope>
    <source>
        <strain evidence="1 2">BLCC-F50</strain>
    </source>
</reference>
<dbReference type="EMBL" id="JBHFNR010000044">
    <property type="protein sequence ID" value="MFB2892651.1"/>
    <property type="molecule type" value="Genomic_DNA"/>
</dbReference>
<gene>
    <name evidence="1" type="ORF">ACE1CI_06870</name>
</gene>
<keyword evidence="2" id="KW-1185">Reference proteome</keyword>
<dbReference type="Pfam" id="PF02567">
    <property type="entry name" value="PhzC-PhzF"/>
    <property type="match status" value="1"/>
</dbReference>
<accession>A0ABV4XLT4</accession>
<proteinExistence type="predicted"/>
<protein>
    <submittedName>
        <fullName evidence="1">PhzF family phenazine biosynthesis protein</fullName>
    </submittedName>
</protein>
<evidence type="ECO:0000313" key="2">
    <source>
        <dbReference type="Proteomes" id="UP001576784"/>
    </source>
</evidence>
<dbReference type="Proteomes" id="UP001576784">
    <property type="component" value="Unassembled WGS sequence"/>
</dbReference>
<dbReference type="PANTHER" id="PTHR13774">
    <property type="entry name" value="PHENAZINE BIOSYNTHESIS PROTEIN"/>
    <property type="match status" value="1"/>
</dbReference>
<evidence type="ECO:0000313" key="1">
    <source>
        <dbReference type="EMBL" id="MFB2892651.1"/>
    </source>
</evidence>
<dbReference type="RefSeq" id="WP_413262331.1">
    <property type="nucleotide sequence ID" value="NZ_JBHFNR010000044.1"/>
</dbReference>